<feature type="domain" description="Integrase p58-like C-terminal" evidence="3">
    <location>
        <begin position="217"/>
        <end position="250"/>
    </location>
</feature>
<accession>A0AAV8ZT77</accession>
<keyword evidence="5" id="KW-1185">Reference proteome</keyword>
<dbReference type="Pfam" id="PF22938">
    <property type="entry name" value="Integrase_p58_C"/>
    <property type="match status" value="1"/>
</dbReference>
<keyword evidence="1" id="KW-0175">Coiled coil</keyword>
<evidence type="ECO:0000256" key="1">
    <source>
        <dbReference type="SAM" id="Coils"/>
    </source>
</evidence>
<dbReference type="InterPro" id="IPR054465">
    <property type="entry name" value="Integrase_p58-like_C"/>
</dbReference>
<dbReference type="EMBL" id="JANEYF010000267">
    <property type="protein sequence ID" value="KAJ8971036.1"/>
    <property type="molecule type" value="Genomic_DNA"/>
</dbReference>
<protein>
    <recommendedName>
        <fullName evidence="3">Integrase p58-like C-terminal domain-containing protein</fullName>
    </recommendedName>
</protein>
<feature type="coiled-coil region" evidence="1">
    <location>
        <begin position="1"/>
        <end position="28"/>
    </location>
</feature>
<feature type="region of interest" description="Disordered" evidence="2">
    <location>
        <begin position="256"/>
        <end position="281"/>
    </location>
</feature>
<evidence type="ECO:0000256" key="2">
    <source>
        <dbReference type="SAM" id="MobiDB-lite"/>
    </source>
</evidence>
<organism evidence="4 5">
    <name type="scientific">Rhamnusium bicolor</name>
    <dbReference type="NCBI Taxonomy" id="1586634"/>
    <lineage>
        <taxon>Eukaryota</taxon>
        <taxon>Metazoa</taxon>
        <taxon>Ecdysozoa</taxon>
        <taxon>Arthropoda</taxon>
        <taxon>Hexapoda</taxon>
        <taxon>Insecta</taxon>
        <taxon>Pterygota</taxon>
        <taxon>Neoptera</taxon>
        <taxon>Endopterygota</taxon>
        <taxon>Coleoptera</taxon>
        <taxon>Polyphaga</taxon>
        <taxon>Cucujiformia</taxon>
        <taxon>Chrysomeloidea</taxon>
        <taxon>Cerambycidae</taxon>
        <taxon>Lepturinae</taxon>
        <taxon>Rhagiini</taxon>
        <taxon>Rhamnusium</taxon>
    </lineage>
</organism>
<reference evidence="4" key="1">
    <citation type="journal article" date="2023" name="Insect Mol. Biol.">
        <title>Genome sequencing provides insights into the evolution of gene families encoding plant cell wall-degrading enzymes in longhorned beetles.</title>
        <authorList>
            <person name="Shin N.R."/>
            <person name="Okamura Y."/>
            <person name="Kirsch R."/>
            <person name="Pauchet Y."/>
        </authorList>
    </citation>
    <scope>NUCLEOTIDE SEQUENCE</scope>
    <source>
        <strain evidence="4">RBIC_L_NR</strain>
    </source>
</reference>
<proteinExistence type="predicted"/>
<comment type="caution">
    <text evidence="4">The sequence shown here is derived from an EMBL/GenBank/DDBJ whole genome shotgun (WGS) entry which is preliminary data.</text>
</comment>
<gene>
    <name evidence="4" type="ORF">NQ314_000920</name>
</gene>
<name>A0AAV8ZT77_9CUCU</name>
<evidence type="ECO:0000313" key="4">
    <source>
        <dbReference type="EMBL" id="KAJ8971036.1"/>
    </source>
</evidence>
<dbReference type="AlphaFoldDB" id="A0AAV8ZT77"/>
<dbReference type="Proteomes" id="UP001162156">
    <property type="component" value="Unassembled WGS sequence"/>
</dbReference>
<evidence type="ECO:0000259" key="3">
    <source>
        <dbReference type="Pfam" id="PF22938"/>
    </source>
</evidence>
<sequence>MRDLQDRLESLENALVELREKLSMVRGDEPSSRCEKKIKEPEECTDRMETGILSVEKVIIPPRTEVMCLGRPKRQLNGEVLVCEPVEIGNKEAHVAWAVIENKDIIPVRIINFSWKEVTIRKGQKIGTAISGEEAPEIEEKTKTICQIDVSNDKWIEGFNLCHLDAGTKTEKVKGTRITRYNKKTERRTFGQGDLVYMKDVSAKQGLSRKLVKPWKGPYRVTDVGGPVTYKIRKVGSREEQVVHINRLKKFYQKGSISSEENTESDEEKNDRDEVSVDENTQQTWKPVFPQWVEVYNNARDIEAVQDVIRKGDETVGDDDISISEIQVPLRRSTRTRWPPDRLNL</sequence>
<evidence type="ECO:0000313" key="5">
    <source>
        <dbReference type="Proteomes" id="UP001162156"/>
    </source>
</evidence>